<protein>
    <recommendedName>
        <fullName evidence="3">PqqD family protein</fullName>
    </recommendedName>
</protein>
<dbReference type="InterPro" id="IPR008792">
    <property type="entry name" value="PQQD"/>
</dbReference>
<organism evidence="1 2">
    <name type="scientific">Ancylobacter dichloromethanicus</name>
    <dbReference type="NCBI Taxonomy" id="518825"/>
    <lineage>
        <taxon>Bacteria</taxon>
        <taxon>Pseudomonadati</taxon>
        <taxon>Pseudomonadota</taxon>
        <taxon>Alphaproteobacteria</taxon>
        <taxon>Hyphomicrobiales</taxon>
        <taxon>Xanthobacteraceae</taxon>
        <taxon>Ancylobacter</taxon>
    </lineage>
</organism>
<reference evidence="1" key="1">
    <citation type="journal article" date="2014" name="Int. J. Syst. Evol. Microbiol.">
        <title>Complete genome sequence of Corynebacterium casei LMG S-19264T (=DSM 44701T), isolated from a smear-ripened cheese.</title>
        <authorList>
            <consortium name="US DOE Joint Genome Institute (JGI-PGF)"/>
            <person name="Walter F."/>
            <person name="Albersmeier A."/>
            <person name="Kalinowski J."/>
            <person name="Ruckert C."/>
        </authorList>
    </citation>
    <scope>NUCLEOTIDE SEQUENCE</scope>
    <source>
        <strain evidence="1">VKM B-2484</strain>
    </source>
</reference>
<dbReference type="Proteomes" id="UP001143370">
    <property type="component" value="Unassembled WGS sequence"/>
</dbReference>
<keyword evidence="2" id="KW-1185">Reference proteome</keyword>
<accession>A0A9W6MZC8</accession>
<dbReference type="EMBL" id="BSFJ01000007">
    <property type="protein sequence ID" value="GLK71877.1"/>
    <property type="molecule type" value="Genomic_DNA"/>
</dbReference>
<evidence type="ECO:0000313" key="1">
    <source>
        <dbReference type="EMBL" id="GLK71877.1"/>
    </source>
</evidence>
<dbReference type="Gene3D" id="1.10.10.1150">
    <property type="entry name" value="Coenzyme PQQ synthesis protein D (PqqD)"/>
    <property type="match status" value="1"/>
</dbReference>
<name>A0A9W6MZC8_9HYPH</name>
<dbReference type="Pfam" id="PF05402">
    <property type="entry name" value="PqqD"/>
    <property type="match status" value="1"/>
</dbReference>
<proteinExistence type="predicted"/>
<evidence type="ECO:0008006" key="3">
    <source>
        <dbReference type="Google" id="ProtNLM"/>
    </source>
</evidence>
<dbReference type="InterPro" id="IPR041881">
    <property type="entry name" value="PqqD_sf"/>
</dbReference>
<reference evidence="1" key="2">
    <citation type="submission" date="2023-01" db="EMBL/GenBank/DDBJ databases">
        <authorList>
            <person name="Sun Q."/>
            <person name="Evtushenko L."/>
        </authorList>
    </citation>
    <scope>NUCLEOTIDE SEQUENCE</scope>
    <source>
        <strain evidence="1">VKM B-2484</strain>
    </source>
</reference>
<comment type="caution">
    <text evidence="1">The sequence shown here is derived from an EMBL/GenBank/DDBJ whole genome shotgun (WGS) entry which is preliminary data.</text>
</comment>
<sequence length="103" mass="11500">MVKENNSGKPRLADCTLIAHASNLITAYVDEELMIVNSQTGNFIQLNASASNLWQRIEAPIALGTLCDRITEQYDVSREECRSHVVEWLGQMHALGLVELETN</sequence>
<evidence type="ECO:0000313" key="2">
    <source>
        <dbReference type="Proteomes" id="UP001143370"/>
    </source>
</evidence>
<dbReference type="RefSeq" id="WP_213373338.1">
    <property type="nucleotide sequence ID" value="NZ_BSFJ01000007.1"/>
</dbReference>
<dbReference type="AlphaFoldDB" id="A0A9W6MZC8"/>
<gene>
    <name evidence="1" type="ORF">GCM10017643_19930</name>
</gene>